<keyword evidence="2" id="KW-0645">Protease</keyword>
<evidence type="ECO:0000256" key="3">
    <source>
        <dbReference type="ARBA" id="ARBA00022723"/>
    </source>
</evidence>
<accession>A0AA39I5J5</accession>
<dbReference type="EMBL" id="JAUCMV010000002">
    <property type="protein sequence ID" value="KAK0418236.1"/>
    <property type="molecule type" value="Genomic_DNA"/>
</dbReference>
<name>A0AA39I5J5_9BILA</name>
<keyword evidence="5" id="KW-0862">Zinc</keyword>
<reference evidence="9" key="1">
    <citation type="submission" date="2023-06" db="EMBL/GenBank/DDBJ databases">
        <title>Genomic analysis of the entomopathogenic nematode Steinernema hermaphroditum.</title>
        <authorList>
            <person name="Schwarz E.M."/>
            <person name="Heppert J.K."/>
            <person name="Baniya A."/>
            <person name="Schwartz H.T."/>
            <person name="Tan C.-H."/>
            <person name="Antoshechkin I."/>
            <person name="Sternberg P.W."/>
            <person name="Goodrich-Blair H."/>
            <person name="Dillman A.R."/>
        </authorList>
    </citation>
    <scope>NUCLEOTIDE SEQUENCE</scope>
    <source>
        <strain evidence="9">PS9179</strain>
        <tissue evidence="9">Whole animal</tissue>
    </source>
</reference>
<dbReference type="SUPFAM" id="SSF63411">
    <property type="entry name" value="LuxS/MPP-like metallohydrolase"/>
    <property type="match status" value="1"/>
</dbReference>
<feature type="domain" description="Peptidase M16 N-terminal" evidence="8">
    <location>
        <begin position="105"/>
        <end position="153"/>
    </location>
</feature>
<dbReference type="GO" id="GO:0005739">
    <property type="term" value="C:mitochondrion"/>
    <property type="evidence" value="ECO:0007669"/>
    <property type="project" value="TreeGrafter"/>
</dbReference>
<evidence type="ECO:0000313" key="9">
    <source>
        <dbReference type="EMBL" id="KAK0418236.1"/>
    </source>
</evidence>
<dbReference type="GO" id="GO:0043171">
    <property type="term" value="P:peptide catabolic process"/>
    <property type="evidence" value="ECO:0007669"/>
    <property type="project" value="TreeGrafter"/>
</dbReference>
<keyword evidence="4" id="KW-0378">Hydrolase</keyword>
<dbReference type="GO" id="GO:0051603">
    <property type="term" value="P:proteolysis involved in protein catabolic process"/>
    <property type="evidence" value="ECO:0007669"/>
    <property type="project" value="TreeGrafter"/>
</dbReference>
<feature type="region of interest" description="Disordered" evidence="7">
    <location>
        <begin position="198"/>
        <end position="217"/>
    </location>
</feature>
<evidence type="ECO:0000256" key="1">
    <source>
        <dbReference type="ARBA" id="ARBA00007261"/>
    </source>
</evidence>
<keyword evidence="6" id="KW-0482">Metalloprotease</keyword>
<proteinExistence type="inferred from homology"/>
<dbReference type="Proteomes" id="UP001175271">
    <property type="component" value="Unassembled WGS sequence"/>
</dbReference>
<comment type="caution">
    <text evidence="9">The sequence shown here is derived from an EMBL/GenBank/DDBJ whole genome shotgun (WGS) entry which is preliminary data.</text>
</comment>
<evidence type="ECO:0000313" key="10">
    <source>
        <dbReference type="Proteomes" id="UP001175271"/>
    </source>
</evidence>
<evidence type="ECO:0000259" key="8">
    <source>
        <dbReference type="Pfam" id="PF00675"/>
    </source>
</evidence>
<dbReference type="PANTHER" id="PTHR43690">
    <property type="entry name" value="NARDILYSIN"/>
    <property type="match status" value="1"/>
</dbReference>
<dbReference type="GO" id="GO:0005829">
    <property type="term" value="C:cytosol"/>
    <property type="evidence" value="ECO:0007669"/>
    <property type="project" value="TreeGrafter"/>
</dbReference>
<evidence type="ECO:0000256" key="6">
    <source>
        <dbReference type="ARBA" id="ARBA00023049"/>
    </source>
</evidence>
<dbReference type="GO" id="GO:0046872">
    <property type="term" value="F:metal ion binding"/>
    <property type="evidence" value="ECO:0007669"/>
    <property type="project" value="UniProtKB-KW"/>
</dbReference>
<organism evidence="9 10">
    <name type="scientific">Steinernema hermaphroditum</name>
    <dbReference type="NCBI Taxonomy" id="289476"/>
    <lineage>
        <taxon>Eukaryota</taxon>
        <taxon>Metazoa</taxon>
        <taxon>Ecdysozoa</taxon>
        <taxon>Nematoda</taxon>
        <taxon>Chromadorea</taxon>
        <taxon>Rhabditida</taxon>
        <taxon>Tylenchina</taxon>
        <taxon>Panagrolaimomorpha</taxon>
        <taxon>Strongyloidoidea</taxon>
        <taxon>Steinernematidae</taxon>
        <taxon>Steinernema</taxon>
    </lineage>
</organism>
<dbReference type="PANTHER" id="PTHR43690:SF18">
    <property type="entry name" value="INSULIN-DEGRADING ENZYME-RELATED"/>
    <property type="match status" value="1"/>
</dbReference>
<sequence length="217" mass="23889">MIGPAAQTRVFDSPGRTGTLTLPEIDDVLESLLGPLLVATVGQLVYETPVAVRPHGDVPESPFQTPFVGYNAYVPVYYRRRYPELKKPLGDLRKYRGLELSNGLRVLLVSDPRSAVCAASMDANVGHCAIPEDNPGMAHLCEHVLSKGSRKYPIEIEFYSGMLEALDRFIDTFISPLFTANAVGNEVQAVDSECRNYQKDDGRRTRLSHGRPASLSP</sequence>
<comment type="similarity">
    <text evidence="1">Belongs to the peptidase M16 family.</text>
</comment>
<keyword evidence="10" id="KW-1185">Reference proteome</keyword>
<dbReference type="InterPro" id="IPR011249">
    <property type="entry name" value="Metalloenz_LuxS/M16"/>
</dbReference>
<dbReference type="Gene3D" id="3.30.830.10">
    <property type="entry name" value="Metalloenzyme, LuxS/M16 peptidase-like"/>
    <property type="match status" value="2"/>
</dbReference>
<protein>
    <recommendedName>
        <fullName evidence="8">Peptidase M16 N-terminal domain-containing protein</fullName>
    </recommendedName>
</protein>
<dbReference type="AlphaFoldDB" id="A0AA39I5J5"/>
<dbReference type="Pfam" id="PF00675">
    <property type="entry name" value="Peptidase_M16"/>
    <property type="match status" value="1"/>
</dbReference>
<evidence type="ECO:0000256" key="4">
    <source>
        <dbReference type="ARBA" id="ARBA00022801"/>
    </source>
</evidence>
<dbReference type="InterPro" id="IPR011765">
    <property type="entry name" value="Pept_M16_N"/>
</dbReference>
<gene>
    <name evidence="9" type="ORF">QR680_013448</name>
</gene>
<evidence type="ECO:0000256" key="7">
    <source>
        <dbReference type="SAM" id="MobiDB-lite"/>
    </source>
</evidence>
<evidence type="ECO:0000256" key="5">
    <source>
        <dbReference type="ARBA" id="ARBA00022833"/>
    </source>
</evidence>
<dbReference type="InterPro" id="IPR050626">
    <property type="entry name" value="Peptidase_M16"/>
</dbReference>
<keyword evidence="3" id="KW-0479">Metal-binding</keyword>
<evidence type="ECO:0000256" key="2">
    <source>
        <dbReference type="ARBA" id="ARBA00022670"/>
    </source>
</evidence>
<dbReference type="GO" id="GO:0004222">
    <property type="term" value="F:metalloendopeptidase activity"/>
    <property type="evidence" value="ECO:0007669"/>
    <property type="project" value="TreeGrafter"/>
</dbReference>